<dbReference type="EMBL" id="JBIYXZ010002086">
    <property type="protein sequence ID" value="KAL3045718.1"/>
    <property type="molecule type" value="Genomic_DNA"/>
</dbReference>
<gene>
    <name evidence="2" type="ORF">OYC64_013884</name>
</gene>
<reference evidence="2 3" key="2">
    <citation type="journal article" date="2024" name="G3 (Bethesda)">
        <title>The genome of the cryopelagic Antarctic bald notothen, Trematomus borchgrevinki.</title>
        <authorList>
            <person name="Rayamajhi N."/>
            <person name="Rivera-Colon A.G."/>
            <person name="Minhas B.F."/>
            <person name="Cheng C.C."/>
            <person name="Catchen J.M."/>
        </authorList>
    </citation>
    <scope>NUCLEOTIDE SEQUENCE [LARGE SCALE GENOMIC DNA]</scope>
    <source>
        <strain evidence="2">AGRC-2024</strain>
    </source>
</reference>
<sequence>MRAAVFTILLLVIYQGEALKCNFCFSMESELCTPTGTQTCSRADDGCVAVTLTGALSSSYRQCMNMAACQSWVSVPGVFGICCNTDLCN</sequence>
<proteinExistence type="predicted"/>
<evidence type="ECO:0000256" key="1">
    <source>
        <dbReference type="SAM" id="SignalP"/>
    </source>
</evidence>
<dbReference type="SUPFAM" id="SSF57302">
    <property type="entry name" value="Snake toxin-like"/>
    <property type="match status" value="1"/>
</dbReference>
<accession>A0ABD2FW86</accession>
<evidence type="ECO:0000313" key="3">
    <source>
        <dbReference type="Proteomes" id="UP001619887"/>
    </source>
</evidence>
<dbReference type="AlphaFoldDB" id="A0ABD2FW86"/>
<feature type="signal peptide" evidence="1">
    <location>
        <begin position="1"/>
        <end position="18"/>
    </location>
</feature>
<organism evidence="2 3">
    <name type="scientific">Pagothenia borchgrevinki</name>
    <name type="common">Bald rockcod</name>
    <name type="synonym">Trematomus borchgrevinki</name>
    <dbReference type="NCBI Taxonomy" id="8213"/>
    <lineage>
        <taxon>Eukaryota</taxon>
        <taxon>Metazoa</taxon>
        <taxon>Chordata</taxon>
        <taxon>Craniata</taxon>
        <taxon>Vertebrata</taxon>
        <taxon>Euteleostomi</taxon>
        <taxon>Actinopterygii</taxon>
        <taxon>Neopterygii</taxon>
        <taxon>Teleostei</taxon>
        <taxon>Neoteleostei</taxon>
        <taxon>Acanthomorphata</taxon>
        <taxon>Eupercaria</taxon>
        <taxon>Perciformes</taxon>
        <taxon>Notothenioidei</taxon>
        <taxon>Nototheniidae</taxon>
        <taxon>Pagothenia</taxon>
    </lineage>
</organism>
<keyword evidence="3" id="KW-1185">Reference proteome</keyword>
<comment type="caution">
    <text evidence="2">The sequence shown here is derived from an EMBL/GenBank/DDBJ whole genome shotgun (WGS) entry which is preliminary data.</text>
</comment>
<dbReference type="Proteomes" id="UP001619887">
    <property type="component" value="Unassembled WGS sequence"/>
</dbReference>
<dbReference type="Gene3D" id="2.10.60.10">
    <property type="entry name" value="CD59"/>
    <property type="match status" value="1"/>
</dbReference>
<dbReference type="InterPro" id="IPR045860">
    <property type="entry name" value="Snake_toxin-like_sf"/>
</dbReference>
<name>A0ABD2FW86_PAGBO</name>
<keyword evidence="1" id="KW-0732">Signal</keyword>
<evidence type="ECO:0000313" key="2">
    <source>
        <dbReference type="EMBL" id="KAL3045718.1"/>
    </source>
</evidence>
<protein>
    <submittedName>
        <fullName evidence="2">Uncharacterized protein</fullName>
    </submittedName>
</protein>
<reference evidence="2 3" key="1">
    <citation type="journal article" date="2022" name="G3 (Bethesda)">
        <title>Evaluating Illumina-, Nanopore-, and PacBio-based genome assembly strategies with the bald notothen, Trematomus borchgrevinki.</title>
        <authorList>
            <person name="Rayamajhi N."/>
            <person name="Cheng C.C."/>
            <person name="Catchen J.M."/>
        </authorList>
    </citation>
    <scope>NUCLEOTIDE SEQUENCE [LARGE SCALE GENOMIC DNA]</scope>
    <source>
        <strain evidence="2">AGRC-2024</strain>
    </source>
</reference>
<feature type="chain" id="PRO_5044885478" evidence="1">
    <location>
        <begin position="19"/>
        <end position="89"/>
    </location>
</feature>